<accession>A0A561TCC1</accession>
<dbReference type="Gene3D" id="3.10.129.10">
    <property type="entry name" value="Hotdog Thioesterase"/>
    <property type="match status" value="1"/>
</dbReference>
<evidence type="ECO:0000256" key="1">
    <source>
        <dbReference type="ARBA" id="ARBA00009174"/>
    </source>
</evidence>
<organism evidence="3 4">
    <name type="scientific">Streptomyces capillispiralis</name>
    <dbReference type="NCBI Taxonomy" id="68182"/>
    <lineage>
        <taxon>Bacteria</taxon>
        <taxon>Bacillati</taxon>
        <taxon>Actinomycetota</taxon>
        <taxon>Actinomycetes</taxon>
        <taxon>Kitasatosporales</taxon>
        <taxon>Streptomycetaceae</taxon>
        <taxon>Streptomyces</taxon>
    </lineage>
</organism>
<dbReference type="Proteomes" id="UP000316603">
    <property type="component" value="Unassembled WGS sequence"/>
</dbReference>
<reference evidence="3 4" key="1">
    <citation type="submission" date="2019-06" db="EMBL/GenBank/DDBJ databases">
        <title>Sequencing the genomes of 1000 actinobacteria strains.</title>
        <authorList>
            <person name="Klenk H.-P."/>
        </authorList>
    </citation>
    <scope>NUCLEOTIDE SEQUENCE [LARGE SCALE GENOMIC DNA]</scope>
    <source>
        <strain evidence="3 4">DSM 41695</strain>
    </source>
</reference>
<evidence type="ECO:0000256" key="2">
    <source>
        <dbReference type="ARBA" id="ARBA00023239"/>
    </source>
</evidence>
<protein>
    <submittedName>
        <fullName evidence="3">3-hydroxyacyl-[acyl-carrier-protein] dehydratase</fullName>
    </submittedName>
</protein>
<dbReference type="PANTHER" id="PTHR30272:SF1">
    <property type="entry name" value="3-HYDROXYACYL-[ACYL-CARRIER-PROTEIN] DEHYDRATASE"/>
    <property type="match status" value="1"/>
</dbReference>
<comment type="caution">
    <text evidence="3">The sequence shown here is derived from an EMBL/GenBank/DDBJ whole genome shotgun (WGS) entry which is preliminary data.</text>
</comment>
<evidence type="ECO:0000313" key="3">
    <source>
        <dbReference type="EMBL" id="TWF84764.1"/>
    </source>
</evidence>
<evidence type="ECO:0000313" key="4">
    <source>
        <dbReference type="Proteomes" id="UP000316603"/>
    </source>
</evidence>
<gene>
    <name evidence="3" type="ORF">FHX78_111700</name>
</gene>
<dbReference type="EMBL" id="VIWV01000001">
    <property type="protein sequence ID" value="TWF84764.1"/>
    <property type="molecule type" value="Genomic_DNA"/>
</dbReference>
<proteinExistence type="inferred from homology"/>
<name>A0A561TCC1_9ACTN</name>
<dbReference type="SUPFAM" id="SSF54637">
    <property type="entry name" value="Thioesterase/thiol ester dehydrase-isomerase"/>
    <property type="match status" value="1"/>
</dbReference>
<comment type="similarity">
    <text evidence="1">Belongs to the thioester dehydratase family. FabZ subfamily.</text>
</comment>
<dbReference type="InterPro" id="IPR029069">
    <property type="entry name" value="HotDog_dom_sf"/>
</dbReference>
<dbReference type="PANTHER" id="PTHR30272">
    <property type="entry name" value="3-HYDROXYACYL-[ACYL-CARRIER-PROTEIN] DEHYDRATASE"/>
    <property type="match status" value="1"/>
</dbReference>
<dbReference type="AlphaFoldDB" id="A0A561TCC1"/>
<dbReference type="Pfam" id="PF07977">
    <property type="entry name" value="FabA"/>
    <property type="match status" value="1"/>
</dbReference>
<dbReference type="GO" id="GO:0016829">
    <property type="term" value="F:lyase activity"/>
    <property type="evidence" value="ECO:0007669"/>
    <property type="project" value="UniProtKB-KW"/>
</dbReference>
<dbReference type="InterPro" id="IPR013114">
    <property type="entry name" value="FabA_FabZ"/>
</dbReference>
<sequence>MKKEETMRFHLIDRIESWTPHRHIAARKVTSVDEDLWQPVGAGPVLPFGLALEALCQSATWLVMLSTDHRLRAALLAVHEATAHREIVPGDVLRMDATVESMNDEAALVDGTVTVDGETVLEARGILCALVANERLDDPADTARMAHQLQGGGPVR</sequence>
<keyword evidence="4" id="KW-1185">Reference proteome</keyword>
<keyword evidence="2" id="KW-0456">Lyase</keyword>